<dbReference type="EMBL" id="CP095046">
    <property type="protein sequence ID" value="UOQ74805.1"/>
    <property type="molecule type" value="Genomic_DNA"/>
</dbReference>
<evidence type="ECO:0000313" key="2">
    <source>
        <dbReference type="Proteomes" id="UP000831796"/>
    </source>
</evidence>
<dbReference type="Proteomes" id="UP000831796">
    <property type="component" value="Chromosome"/>
</dbReference>
<dbReference type="KEGG" id="hcu:MUN79_13600"/>
<gene>
    <name evidence="1" type="ORF">MUN79_13600</name>
</gene>
<dbReference type="AlphaFoldDB" id="A0A8T9QC77"/>
<proteinExistence type="predicted"/>
<organism evidence="1 2">
    <name type="scientific">Hymenobacter cellulosilyticus</name>
    <dbReference type="NCBI Taxonomy" id="2932248"/>
    <lineage>
        <taxon>Bacteria</taxon>
        <taxon>Pseudomonadati</taxon>
        <taxon>Bacteroidota</taxon>
        <taxon>Cytophagia</taxon>
        <taxon>Cytophagales</taxon>
        <taxon>Hymenobacteraceae</taxon>
        <taxon>Hymenobacter</taxon>
    </lineage>
</organism>
<keyword evidence="2" id="KW-1185">Reference proteome</keyword>
<dbReference type="InterPro" id="IPR036170">
    <property type="entry name" value="YezG-like_sf"/>
</dbReference>
<evidence type="ECO:0000313" key="1">
    <source>
        <dbReference type="EMBL" id="UOQ74805.1"/>
    </source>
</evidence>
<name>A0A8T9QC77_9BACT</name>
<reference evidence="1" key="1">
    <citation type="submission" date="2022-04" db="EMBL/GenBank/DDBJ databases">
        <title>Hymenobacter sp. isolated from the air.</title>
        <authorList>
            <person name="Won M."/>
            <person name="Lee C.-M."/>
            <person name="Woen H.-Y."/>
            <person name="Kwon S.-W."/>
        </authorList>
    </citation>
    <scope>NUCLEOTIDE SEQUENCE</scope>
    <source>
        <strain evidence="1">5116S-3</strain>
    </source>
</reference>
<protein>
    <submittedName>
        <fullName evidence="1">Uncharacterized protein</fullName>
    </submittedName>
</protein>
<accession>A0A8T9QC77</accession>
<sequence>MTPSFEKLRQLMYEEAPFRGAWYSAVMTITAEGKFDTEFEYEQKPKFDYMPVPEAFAQDFEHFPRNEESTPDWLKEIVQQFGLSYHEPEPLS</sequence>
<dbReference type="SUPFAM" id="SSF160424">
    <property type="entry name" value="BH3703-like"/>
    <property type="match status" value="1"/>
</dbReference>